<comment type="caution">
    <text evidence="1">The sequence shown here is derived from an EMBL/GenBank/DDBJ whole genome shotgun (WGS) entry which is preliminary data.</text>
</comment>
<dbReference type="EMBL" id="JAOSHN010000014">
    <property type="protein sequence ID" value="MCU7380853.1"/>
    <property type="molecule type" value="Genomic_DNA"/>
</dbReference>
<reference evidence="1" key="1">
    <citation type="submission" date="2022-09" db="EMBL/GenBank/DDBJ databases">
        <title>Culturomic study of gut microbiota in children with autism spectrum disorder.</title>
        <authorList>
            <person name="Efimov B.A."/>
            <person name="Chaplin A.V."/>
            <person name="Sokolova S.R."/>
            <person name="Pikina A.P."/>
            <person name="Korzhanova M."/>
            <person name="Belova V."/>
            <person name="Korostin D."/>
        </authorList>
    </citation>
    <scope>NUCLEOTIDE SEQUENCE</scope>
    <source>
        <strain evidence="1">ASD5510</strain>
    </source>
</reference>
<keyword evidence="2" id="KW-1185">Reference proteome</keyword>
<evidence type="ECO:0000313" key="2">
    <source>
        <dbReference type="Proteomes" id="UP001065549"/>
    </source>
</evidence>
<dbReference type="Proteomes" id="UP001065549">
    <property type="component" value="Unassembled WGS sequence"/>
</dbReference>
<sequence length="124" mass="14151">MDKMLWEGKEYDLAVKTMKIARLIDAAEQAPTMIEVYQRQWDVIQATLGSEKAKEALQTNSIEKVDVNLMVMVYNAIITGYEKRVKEMRIQQEEELASSPVFDAVKELSAQIKVIEDVGKSLKK</sequence>
<evidence type="ECO:0000313" key="1">
    <source>
        <dbReference type="EMBL" id="MCU7380853.1"/>
    </source>
</evidence>
<accession>A0A9J6QZJ5</accession>
<dbReference type="RefSeq" id="WP_269478848.1">
    <property type="nucleotide sequence ID" value="NZ_JAOSHN010000014.1"/>
</dbReference>
<proteinExistence type="predicted"/>
<protein>
    <submittedName>
        <fullName evidence="1">Uncharacterized protein</fullName>
    </submittedName>
</protein>
<gene>
    <name evidence="1" type="ORF">OBO34_21295</name>
</gene>
<dbReference type="AlphaFoldDB" id="A0A9J6QZJ5"/>
<name>A0A9J6QZJ5_9FIRM</name>
<organism evidence="1 2">
    <name type="scientific">Hominibacterium faecale</name>
    <dbReference type="NCBI Taxonomy" id="2839743"/>
    <lineage>
        <taxon>Bacteria</taxon>
        <taxon>Bacillati</taxon>
        <taxon>Bacillota</taxon>
        <taxon>Clostridia</taxon>
        <taxon>Peptostreptococcales</taxon>
        <taxon>Anaerovoracaceae</taxon>
        <taxon>Hominibacterium</taxon>
    </lineage>
</organism>